<feature type="domain" description="SMP-LTD" evidence="7">
    <location>
        <begin position="56"/>
        <end position="333"/>
    </location>
</feature>
<evidence type="ECO:0000256" key="5">
    <source>
        <dbReference type="ARBA" id="ARBA00023136"/>
    </source>
</evidence>
<protein>
    <recommendedName>
        <fullName evidence="7">SMP-LTD domain-containing protein</fullName>
    </recommendedName>
</protein>
<dbReference type="PANTHER" id="PTHR45761:SF1">
    <property type="entry name" value="EXTENDED SYNAPTOTAGMIN-LIKE PROTEIN 2, ISOFORM C"/>
    <property type="match status" value="1"/>
</dbReference>
<evidence type="ECO:0000256" key="1">
    <source>
        <dbReference type="ARBA" id="ARBA00004370"/>
    </source>
</evidence>
<keyword evidence="3" id="KW-0445">Lipid transport</keyword>
<evidence type="ECO:0000313" key="9">
    <source>
        <dbReference type="Proteomes" id="UP000218209"/>
    </source>
</evidence>
<name>A0A1X6NVZ6_PORUM</name>
<evidence type="ECO:0000259" key="7">
    <source>
        <dbReference type="PROSITE" id="PS51847"/>
    </source>
</evidence>
<proteinExistence type="predicted"/>
<dbReference type="PANTHER" id="PTHR45761">
    <property type="entry name" value="EXTENDED SYNAPTOTAGMIN-LIKE PROTEIN 2, ISOFORM C"/>
    <property type="match status" value="1"/>
</dbReference>
<sequence>MTEPYVDGASSLPPPPGTSGGHPAFPGLDTPGEDGLGGRRSGDGVQTGDGSAGSEAPPEAPWLQEGLEQLWPHISLVIEKFLREHVQIKLADALPHVFPSLRFHTIDLGPNPPVITNIRILPVAAPAVSPPPVSSFGASSSYASFSSASSLRSLSTSSLTSSLPFATTTAAAAAAAASTGTSVLASSLRFVCDVTYANDCTITLGVTSAPSAASTAADGAAGSAASAAGAGSTATSAFRRLAAKLSAAATFGVSRLTLSGTAEVSLSPLLPRLPLAGGVAVGFANPPALGMTFSGLAAAADLTAVVAAPVRRVVAEVLSAFAVLPNRVSFSLSGVAGERAPDAPPPLGVLRVRVVGVRDLEPGVDLGGVAIEARLGDGLASLPPGGAAADFLVVSPRQALRLAVTDAGRASAPLLGRGWVEAGPLLADAAVRGRPTKVDVALRPPWAPPIGVSPPTPPPLSAPLSPGGSGGGLTLAVTALGLSSSRLALPGAVATLLYVVVGAVGGLPRPIPAAAAVAAAVGGGTSIGAGSRRRRLRAALGGGSAATAAAAVPPPPAHAGDDGEAPPPIKRKVLVHVAAPGQAPRVTASASMRPEARPDAAGGGPLTLGAATEGVFFFLLPPGAASDPTGVVQVVVRDAAVKGDAAGERGAGVLTDFFVALEDVISRPGMMREDVFQGSAGGTVRLRLAVAAVGG</sequence>
<feature type="region of interest" description="Disordered" evidence="6">
    <location>
        <begin position="1"/>
        <end position="59"/>
    </location>
</feature>
<evidence type="ECO:0000256" key="6">
    <source>
        <dbReference type="SAM" id="MobiDB-lite"/>
    </source>
</evidence>
<keyword evidence="9" id="KW-1185">Reference proteome</keyword>
<dbReference type="Proteomes" id="UP000218209">
    <property type="component" value="Unassembled WGS sequence"/>
</dbReference>
<evidence type="ECO:0000313" key="8">
    <source>
        <dbReference type="EMBL" id="OSX72543.1"/>
    </source>
</evidence>
<dbReference type="OrthoDB" id="1029639at2759"/>
<dbReference type="GO" id="GO:0008289">
    <property type="term" value="F:lipid binding"/>
    <property type="evidence" value="ECO:0007669"/>
    <property type="project" value="UniProtKB-KW"/>
</dbReference>
<dbReference type="GO" id="GO:0016020">
    <property type="term" value="C:membrane"/>
    <property type="evidence" value="ECO:0007669"/>
    <property type="project" value="UniProtKB-SubCell"/>
</dbReference>
<dbReference type="AlphaFoldDB" id="A0A1X6NVZ6"/>
<evidence type="ECO:0000256" key="3">
    <source>
        <dbReference type="ARBA" id="ARBA00023055"/>
    </source>
</evidence>
<evidence type="ECO:0000256" key="2">
    <source>
        <dbReference type="ARBA" id="ARBA00022448"/>
    </source>
</evidence>
<dbReference type="InterPro" id="IPR031468">
    <property type="entry name" value="SMP_LBD"/>
</dbReference>
<gene>
    <name evidence="8" type="ORF">BU14_0426s0009</name>
</gene>
<evidence type="ECO:0000256" key="4">
    <source>
        <dbReference type="ARBA" id="ARBA00023121"/>
    </source>
</evidence>
<dbReference type="EMBL" id="KV919054">
    <property type="protein sequence ID" value="OSX72543.1"/>
    <property type="molecule type" value="Genomic_DNA"/>
</dbReference>
<feature type="region of interest" description="Disordered" evidence="6">
    <location>
        <begin position="584"/>
        <end position="605"/>
    </location>
</feature>
<organism evidence="8 9">
    <name type="scientific">Porphyra umbilicalis</name>
    <name type="common">Purple laver</name>
    <name type="synonym">Red alga</name>
    <dbReference type="NCBI Taxonomy" id="2786"/>
    <lineage>
        <taxon>Eukaryota</taxon>
        <taxon>Rhodophyta</taxon>
        <taxon>Bangiophyceae</taxon>
        <taxon>Bangiales</taxon>
        <taxon>Bangiaceae</taxon>
        <taxon>Porphyra</taxon>
    </lineage>
</organism>
<keyword evidence="5" id="KW-0472">Membrane</keyword>
<dbReference type="InterPro" id="IPR051634">
    <property type="entry name" value="Extended_Synaptotagmin"/>
</dbReference>
<dbReference type="GO" id="GO:0006869">
    <property type="term" value="P:lipid transport"/>
    <property type="evidence" value="ECO:0007669"/>
    <property type="project" value="UniProtKB-KW"/>
</dbReference>
<accession>A0A1X6NVZ6</accession>
<reference evidence="8 9" key="1">
    <citation type="submission" date="2017-03" db="EMBL/GenBank/DDBJ databases">
        <title>WGS assembly of Porphyra umbilicalis.</title>
        <authorList>
            <person name="Brawley S.H."/>
            <person name="Blouin N.A."/>
            <person name="Ficko-Blean E."/>
            <person name="Wheeler G.L."/>
            <person name="Lohr M."/>
            <person name="Goodson H.V."/>
            <person name="Jenkins J.W."/>
            <person name="Blaby-Haas C.E."/>
            <person name="Helliwell K.E."/>
            <person name="Chan C."/>
            <person name="Marriage T."/>
            <person name="Bhattacharya D."/>
            <person name="Klein A.S."/>
            <person name="Badis Y."/>
            <person name="Brodie J."/>
            <person name="Cao Y."/>
            <person name="Collen J."/>
            <person name="Dittami S.M."/>
            <person name="Gachon C.M."/>
            <person name="Green B.R."/>
            <person name="Karpowicz S."/>
            <person name="Kim J.W."/>
            <person name="Kudahl U."/>
            <person name="Lin S."/>
            <person name="Michel G."/>
            <person name="Mittag M."/>
            <person name="Olson B.J."/>
            <person name="Pangilinan J."/>
            <person name="Peng Y."/>
            <person name="Qiu H."/>
            <person name="Shu S."/>
            <person name="Singer J.T."/>
            <person name="Smith A.G."/>
            <person name="Sprecher B.N."/>
            <person name="Wagner V."/>
            <person name="Wang W."/>
            <person name="Wang Z.-Y."/>
            <person name="Yan J."/>
            <person name="Yarish C."/>
            <person name="Zoeuner-Riek S."/>
            <person name="Zhuang Y."/>
            <person name="Zou Y."/>
            <person name="Lindquist E.A."/>
            <person name="Grimwood J."/>
            <person name="Barry K."/>
            <person name="Rokhsar D.S."/>
            <person name="Schmutz J."/>
            <person name="Stiller J.W."/>
            <person name="Grossman A.R."/>
            <person name="Prochnik S.E."/>
        </authorList>
    </citation>
    <scope>NUCLEOTIDE SEQUENCE [LARGE SCALE GENOMIC DNA]</scope>
    <source>
        <strain evidence="8">4086291</strain>
    </source>
</reference>
<dbReference type="PROSITE" id="PS51847">
    <property type="entry name" value="SMP"/>
    <property type="match status" value="1"/>
</dbReference>
<keyword evidence="4" id="KW-0446">Lipid-binding</keyword>
<comment type="subcellular location">
    <subcellularLocation>
        <location evidence="1">Membrane</location>
    </subcellularLocation>
</comment>
<keyword evidence="2" id="KW-0813">Transport</keyword>
<feature type="region of interest" description="Disordered" evidence="6">
    <location>
        <begin position="547"/>
        <end position="568"/>
    </location>
</feature>